<organism evidence="2 3">
    <name type="scientific">Colletotrichum salicis</name>
    <dbReference type="NCBI Taxonomy" id="1209931"/>
    <lineage>
        <taxon>Eukaryota</taxon>
        <taxon>Fungi</taxon>
        <taxon>Dikarya</taxon>
        <taxon>Ascomycota</taxon>
        <taxon>Pezizomycotina</taxon>
        <taxon>Sordariomycetes</taxon>
        <taxon>Hypocreomycetidae</taxon>
        <taxon>Glomerellales</taxon>
        <taxon>Glomerellaceae</taxon>
        <taxon>Colletotrichum</taxon>
        <taxon>Colletotrichum acutatum species complex</taxon>
    </lineage>
</organism>
<dbReference type="EMBL" id="JFFI01002303">
    <property type="protein sequence ID" value="KXH37770.1"/>
    <property type="molecule type" value="Genomic_DNA"/>
</dbReference>
<keyword evidence="3" id="KW-1185">Reference proteome</keyword>
<sequence>MVEDHNRTADMEFVSRLHTSTHHHSLWEIIQLTIYNIKHPFPRLPIGLRVMIWRVTLPPTRTVSIRCDTVHSTWGTSPAKVPASLHACRESRQEAIQYYGNLKFGIAGAPKIYFNPEVDVLHFGPLKGFMAASAQYFSAMSLCDPSDLRDVRYLAIDDSVLGHGLDKGGAGSELATRTIRQLPLRMPGLKGIVFVRSKAASVFRETDNYCTDLQTLIGVAIREVAGEFPEWKVPSWCTATTCTDESL</sequence>
<evidence type="ECO:0000313" key="2">
    <source>
        <dbReference type="EMBL" id="KXH37770.1"/>
    </source>
</evidence>
<evidence type="ECO:0000313" key="3">
    <source>
        <dbReference type="Proteomes" id="UP000070121"/>
    </source>
</evidence>
<proteinExistence type="predicted"/>
<feature type="domain" description="2EXR" evidence="1">
    <location>
        <begin position="39"/>
        <end position="121"/>
    </location>
</feature>
<protein>
    <recommendedName>
        <fullName evidence="1">2EXR domain-containing protein</fullName>
    </recommendedName>
</protein>
<evidence type="ECO:0000259" key="1">
    <source>
        <dbReference type="Pfam" id="PF20150"/>
    </source>
</evidence>
<dbReference type="AlphaFoldDB" id="A0A135SPB7"/>
<comment type="caution">
    <text evidence="2">The sequence shown here is derived from an EMBL/GenBank/DDBJ whole genome shotgun (WGS) entry which is preliminary data.</text>
</comment>
<gene>
    <name evidence="2" type="ORF">CSAL01_08927</name>
</gene>
<name>A0A135SPB7_9PEZI</name>
<dbReference type="PANTHER" id="PTHR35910:SF6">
    <property type="entry name" value="2EXR DOMAIN-CONTAINING PROTEIN"/>
    <property type="match status" value="1"/>
</dbReference>
<dbReference type="Proteomes" id="UP000070121">
    <property type="component" value="Unassembled WGS sequence"/>
</dbReference>
<dbReference type="InterPro" id="IPR045518">
    <property type="entry name" value="2EXR"/>
</dbReference>
<dbReference type="OrthoDB" id="3557569at2759"/>
<dbReference type="PANTHER" id="PTHR35910">
    <property type="entry name" value="2EXR DOMAIN-CONTAINING PROTEIN"/>
    <property type="match status" value="1"/>
</dbReference>
<accession>A0A135SPB7</accession>
<reference evidence="2 3" key="1">
    <citation type="submission" date="2014-02" db="EMBL/GenBank/DDBJ databases">
        <title>The genome sequence of Colletotrichum salicis CBS 607.94.</title>
        <authorList>
            <person name="Baroncelli R."/>
            <person name="Thon M.R."/>
        </authorList>
    </citation>
    <scope>NUCLEOTIDE SEQUENCE [LARGE SCALE GENOMIC DNA]</scope>
    <source>
        <strain evidence="2 3">CBS 607.94</strain>
    </source>
</reference>
<dbReference type="Pfam" id="PF20150">
    <property type="entry name" value="2EXR"/>
    <property type="match status" value="1"/>
</dbReference>